<dbReference type="Pfam" id="PF00149">
    <property type="entry name" value="Metallophos"/>
    <property type="match status" value="1"/>
</dbReference>
<evidence type="ECO:0000313" key="2">
    <source>
        <dbReference type="EMBL" id="HIW84885.1"/>
    </source>
</evidence>
<dbReference type="GO" id="GO:0110154">
    <property type="term" value="P:RNA decapping"/>
    <property type="evidence" value="ECO:0007669"/>
    <property type="project" value="TreeGrafter"/>
</dbReference>
<reference evidence="2" key="1">
    <citation type="journal article" date="2021" name="PeerJ">
        <title>Extensive microbial diversity within the chicken gut microbiome revealed by metagenomics and culture.</title>
        <authorList>
            <person name="Gilroy R."/>
            <person name="Ravi A."/>
            <person name="Getino M."/>
            <person name="Pursley I."/>
            <person name="Horton D.L."/>
            <person name="Alikhan N.F."/>
            <person name="Baker D."/>
            <person name="Gharbi K."/>
            <person name="Hall N."/>
            <person name="Watson M."/>
            <person name="Adriaenssens E.M."/>
            <person name="Foster-Nyarko E."/>
            <person name="Jarju S."/>
            <person name="Secka A."/>
            <person name="Antonio M."/>
            <person name="Oren A."/>
            <person name="Chaudhuri R.R."/>
            <person name="La Ragione R."/>
            <person name="Hildebrand F."/>
            <person name="Pallen M.J."/>
        </authorList>
    </citation>
    <scope>NUCLEOTIDE SEQUENCE</scope>
    <source>
        <strain evidence="2">421</strain>
    </source>
</reference>
<protein>
    <submittedName>
        <fullName evidence="2">Metallophosphoesterase</fullName>
    </submittedName>
</protein>
<dbReference type="InterPro" id="IPR004843">
    <property type="entry name" value="Calcineurin-like_PHP"/>
</dbReference>
<dbReference type="InterPro" id="IPR029052">
    <property type="entry name" value="Metallo-depent_PP-like"/>
</dbReference>
<evidence type="ECO:0000313" key="3">
    <source>
        <dbReference type="Proteomes" id="UP000824205"/>
    </source>
</evidence>
<dbReference type="GO" id="GO:0016791">
    <property type="term" value="F:phosphatase activity"/>
    <property type="evidence" value="ECO:0007669"/>
    <property type="project" value="TreeGrafter"/>
</dbReference>
<dbReference type="AlphaFoldDB" id="A0A9D1UFT4"/>
<dbReference type="PANTHER" id="PTHR42850:SF4">
    <property type="entry name" value="ZINC-DEPENDENT ENDOPOLYPHOSPHATASE"/>
    <property type="match status" value="1"/>
</dbReference>
<feature type="domain" description="Calcineurin-like phosphoesterase" evidence="1">
    <location>
        <begin position="2"/>
        <end position="189"/>
    </location>
</feature>
<dbReference type="SUPFAM" id="SSF56300">
    <property type="entry name" value="Metallo-dependent phosphatases"/>
    <property type="match status" value="1"/>
</dbReference>
<reference evidence="2" key="2">
    <citation type="submission" date="2021-04" db="EMBL/GenBank/DDBJ databases">
        <authorList>
            <person name="Gilroy R."/>
        </authorList>
    </citation>
    <scope>NUCLEOTIDE SEQUENCE</scope>
    <source>
        <strain evidence="2">421</strain>
    </source>
</reference>
<dbReference type="GO" id="GO:0005737">
    <property type="term" value="C:cytoplasm"/>
    <property type="evidence" value="ECO:0007669"/>
    <property type="project" value="TreeGrafter"/>
</dbReference>
<organism evidence="2 3">
    <name type="scientific">Candidatus Eubacterium faecipullorum</name>
    <dbReference type="NCBI Taxonomy" id="2838571"/>
    <lineage>
        <taxon>Bacteria</taxon>
        <taxon>Bacillati</taxon>
        <taxon>Bacillota</taxon>
        <taxon>Clostridia</taxon>
        <taxon>Eubacteriales</taxon>
        <taxon>Eubacteriaceae</taxon>
        <taxon>Eubacterium</taxon>
    </lineage>
</organism>
<accession>A0A9D1UFT4</accession>
<name>A0A9D1UFT4_9FIRM</name>
<sequence length="226" mass="25722">MIYAMSDLHGCTEKYRKMLKKIKLCDSDTLYILGDVVDRGDGGMEILLDMMARENVIPIIGNHDFTARSILKTLEAQGGGMDREKIKKLIDMWFYDGGNATLAAYLKLKQADRKKVLTYLDSFLIYDEVKAGGNHYFLSHTVPKKERMLHFDSLLWQEFIAGEAEYEKQYFDGRILVTGHTPTSLIDEKYAGRIYSKNNHLAIDCGAAFGGRLACVCLDTQDMFYI</sequence>
<gene>
    <name evidence="2" type="ORF">IAA48_00150</name>
</gene>
<dbReference type="GO" id="GO:0008803">
    <property type="term" value="F:bis(5'-nucleosyl)-tetraphosphatase (symmetrical) activity"/>
    <property type="evidence" value="ECO:0007669"/>
    <property type="project" value="TreeGrafter"/>
</dbReference>
<dbReference type="InterPro" id="IPR050126">
    <property type="entry name" value="Ap4A_hydrolase"/>
</dbReference>
<dbReference type="PANTHER" id="PTHR42850">
    <property type="entry name" value="METALLOPHOSPHOESTERASE"/>
    <property type="match status" value="1"/>
</dbReference>
<proteinExistence type="predicted"/>
<dbReference type="EMBL" id="DXGE01000001">
    <property type="protein sequence ID" value="HIW84885.1"/>
    <property type="molecule type" value="Genomic_DNA"/>
</dbReference>
<evidence type="ECO:0000259" key="1">
    <source>
        <dbReference type="Pfam" id="PF00149"/>
    </source>
</evidence>
<comment type="caution">
    <text evidence="2">The sequence shown here is derived from an EMBL/GenBank/DDBJ whole genome shotgun (WGS) entry which is preliminary data.</text>
</comment>
<dbReference type="Gene3D" id="3.60.21.10">
    <property type="match status" value="1"/>
</dbReference>
<dbReference type="Proteomes" id="UP000824205">
    <property type="component" value="Unassembled WGS sequence"/>
</dbReference>